<reference evidence="1 2" key="2">
    <citation type="submission" date="2018-11" db="EMBL/GenBank/DDBJ databases">
        <authorList>
            <consortium name="Pathogen Informatics"/>
        </authorList>
    </citation>
    <scope>NUCLEOTIDE SEQUENCE [LARGE SCALE GENOMIC DNA]</scope>
</reference>
<dbReference type="WBParaSite" id="NBR_0001597401-mRNA-1">
    <property type="protein sequence ID" value="NBR_0001597401-mRNA-1"/>
    <property type="gene ID" value="NBR_0001597401"/>
</dbReference>
<dbReference type="STRING" id="27835.A0A158R2I1"/>
<accession>A0A158R2I1</accession>
<organism evidence="3">
    <name type="scientific">Nippostrongylus brasiliensis</name>
    <name type="common">Rat hookworm</name>
    <dbReference type="NCBI Taxonomy" id="27835"/>
    <lineage>
        <taxon>Eukaryota</taxon>
        <taxon>Metazoa</taxon>
        <taxon>Ecdysozoa</taxon>
        <taxon>Nematoda</taxon>
        <taxon>Chromadorea</taxon>
        <taxon>Rhabditida</taxon>
        <taxon>Rhabditina</taxon>
        <taxon>Rhabditomorpha</taxon>
        <taxon>Strongyloidea</taxon>
        <taxon>Heligmosomidae</taxon>
        <taxon>Nippostrongylus</taxon>
    </lineage>
</organism>
<proteinExistence type="predicted"/>
<protein>
    <submittedName>
        <fullName evidence="3">C2 domain-containing protein</fullName>
    </submittedName>
</protein>
<evidence type="ECO:0000313" key="1">
    <source>
        <dbReference type="EMBL" id="VDL79569.1"/>
    </source>
</evidence>
<reference evidence="3" key="1">
    <citation type="submission" date="2016-04" db="UniProtKB">
        <authorList>
            <consortium name="WormBaseParasite"/>
        </authorList>
    </citation>
    <scope>IDENTIFICATION</scope>
</reference>
<evidence type="ECO:0000313" key="3">
    <source>
        <dbReference type="WBParaSite" id="NBR_0001597401-mRNA-1"/>
    </source>
</evidence>
<sequence length="231" mass="25759">MGLSVLMSNCPHRKRCPAYVGATNASNERRIGHHHHQTMPPLLGGRRGDSKEDKIAAAAAELHYGTAGVRRRHNKVASRHSFKGHELEINQQRIEVDVELWDCSGDLKYDEFIATSDIDPENVLVVLNEIGEKRTNDSAISDFQLPHQLSSAVCAPCNLYHEGEQLRLEFNQFLVTIIAKTEVDTGKSLIAVVQPVVTGTLLTEGSLIELRFHFVGRMVEQNELERTKVGT</sequence>
<dbReference type="EMBL" id="UYSL01021980">
    <property type="protein sequence ID" value="VDL79569.1"/>
    <property type="molecule type" value="Genomic_DNA"/>
</dbReference>
<name>A0A158R2I1_NIPBR</name>
<evidence type="ECO:0000313" key="2">
    <source>
        <dbReference type="Proteomes" id="UP000271162"/>
    </source>
</evidence>
<dbReference type="Proteomes" id="UP000271162">
    <property type="component" value="Unassembled WGS sequence"/>
</dbReference>
<keyword evidence="2" id="KW-1185">Reference proteome</keyword>
<dbReference type="AlphaFoldDB" id="A0A158R2I1"/>
<gene>
    <name evidence="1" type="ORF">NBR_LOCUS15975</name>
</gene>